<protein>
    <submittedName>
        <fullName evidence="4">Competence protein ComEA</fullName>
    </submittedName>
</protein>
<dbReference type="InterPro" id="IPR019554">
    <property type="entry name" value="Soluble_ligand-bd"/>
</dbReference>
<keyword evidence="5" id="KW-1185">Reference proteome</keyword>
<dbReference type="Proteomes" id="UP000523000">
    <property type="component" value="Unassembled WGS sequence"/>
</dbReference>
<dbReference type="Gene3D" id="1.10.150.320">
    <property type="entry name" value="Photosystem II 12 kDa extrinsic protein"/>
    <property type="match status" value="1"/>
</dbReference>
<reference evidence="4 5" key="1">
    <citation type="submission" date="2020-08" db="EMBL/GenBank/DDBJ databases">
        <title>Sequencing the genomes of 1000 actinobacteria strains.</title>
        <authorList>
            <person name="Klenk H.-P."/>
        </authorList>
    </citation>
    <scope>NUCLEOTIDE SEQUENCE [LARGE SCALE GENOMIC DNA]</scope>
    <source>
        <strain evidence="4 5">DSM 22826</strain>
    </source>
</reference>
<dbReference type="PANTHER" id="PTHR21180">
    <property type="entry name" value="ENDONUCLEASE/EXONUCLEASE/PHOSPHATASE FAMILY DOMAIN-CONTAINING PROTEIN 1"/>
    <property type="match status" value="1"/>
</dbReference>
<dbReference type="InterPro" id="IPR051675">
    <property type="entry name" value="Endo/Exo/Phosphatase_dom_1"/>
</dbReference>
<evidence type="ECO:0000259" key="3">
    <source>
        <dbReference type="Pfam" id="PF10531"/>
    </source>
</evidence>
<dbReference type="Gene3D" id="3.10.560.10">
    <property type="entry name" value="Outer membrane lipoprotein wza domain like"/>
    <property type="match status" value="1"/>
</dbReference>
<feature type="region of interest" description="Disordered" evidence="1">
    <location>
        <begin position="72"/>
        <end position="105"/>
    </location>
</feature>
<keyword evidence="2" id="KW-0812">Transmembrane</keyword>
<dbReference type="GO" id="GO:0015627">
    <property type="term" value="C:type II protein secretion system complex"/>
    <property type="evidence" value="ECO:0007669"/>
    <property type="project" value="TreeGrafter"/>
</dbReference>
<dbReference type="PANTHER" id="PTHR21180:SF32">
    <property type="entry name" value="ENDONUCLEASE_EXONUCLEASE_PHOSPHATASE FAMILY DOMAIN-CONTAINING PROTEIN 1"/>
    <property type="match status" value="1"/>
</dbReference>
<evidence type="ECO:0000313" key="5">
    <source>
        <dbReference type="Proteomes" id="UP000523000"/>
    </source>
</evidence>
<dbReference type="InterPro" id="IPR010994">
    <property type="entry name" value="RuvA_2-like"/>
</dbReference>
<evidence type="ECO:0000256" key="1">
    <source>
        <dbReference type="SAM" id="MobiDB-lite"/>
    </source>
</evidence>
<proteinExistence type="predicted"/>
<feature type="domain" description="Soluble ligand binding" evidence="3">
    <location>
        <begin position="113"/>
        <end position="166"/>
    </location>
</feature>
<sequence length="260" mass="26505">MGRHHWEQNQGQFDGEEPVGRFRLLLGRGALICVVLAVLAWLSTSLLLSPRGGGLEPLAEVPLAGTLPLLPQAPPGAVPSTRASTGQAGASGALDPSLREDVPAPTPSTDLLVIHVAGAVRDPGIYKLPSGARAYEAIEAAGGLDKDADASSLNLAALVQDATRLYVPRKGEQPGLQPPGTGPGISQAPPGSGEPDAKINVNTADAAALQELPGIGPALAANIIDFRSANGPFSSVADLDAVSGIGPVMLKRLEPLVGFR</sequence>
<accession>A0A839QR70</accession>
<dbReference type="GO" id="GO:0015628">
    <property type="term" value="P:protein secretion by the type II secretion system"/>
    <property type="evidence" value="ECO:0007669"/>
    <property type="project" value="TreeGrafter"/>
</dbReference>
<feature type="region of interest" description="Disordered" evidence="1">
    <location>
        <begin position="169"/>
        <end position="198"/>
    </location>
</feature>
<dbReference type="Pfam" id="PF10531">
    <property type="entry name" value="SLBB"/>
    <property type="match status" value="1"/>
</dbReference>
<dbReference type="Pfam" id="PF12836">
    <property type="entry name" value="HHH_3"/>
    <property type="match status" value="1"/>
</dbReference>
<keyword evidence="2" id="KW-1133">Transmembrane helix</keyword>
<dbReference type="AlphaFoldDB" id="A0A839QR70"/>
<dbReference type="SUPFAM" id="SSF47781">
    <property type="entry name" value="RuvA domain 2-like"/>
    <property type="match status" value="1"/>
</dbReference>
<keyword evidence="2" id="KW-0472">Membrane</keyword>
<gene>
    <name evidence="4" type="ORF">E9229_003412</name>
</gene>
<feature type="transmembrane region" description="Helical" evidence="2">
    <location>
        <begin position="25"/>
        <end position="48"/>
    </location>
</feature>
<name>A0A839QR70_9MICC</name>
<evidence type="ECO:0000313" key="4">
    <source>
        <dbReference type="EMBL" id="MBB2997165.1"/>
    </source>
</evidence>
<evidence type="ECO:0000256" key="2">
    <source>
        <dbReference type="SAM" id="Phobius"/>
    </source>
</evidence>
<organism evidence="4 5">
    <name type="scientific">Paeniglutamicibacter cryotolerans</name>
    <dbReference type="NCBI Taxonomy" id="670079"/>
    <lineage>
        <taxon>Bacteria</taxon>
        <taxon>Bacillati</taxon>
        <taxon>Actinomycetota</taxon>
        <taxon>Actinomycetes</taxon>
        <taxon>Micrococcales</taxon>
        <taxon>Micrococcaceae</taxon>
        <taxon>Paeniglutamicibacter</taxon>
    </lineage>
</organism>
<dbReference type="EMBL" id="JACHVS010000002">
    <property type="protein sequence ID" value="MBB2997165.1"/>
    <property type="molecule type" value="Genomic_DNA"/>
</dbReference>
<comment type="caution">
    <text evidence="4">The sequence shown here is derived from an EMBL/GenBank/DDBJ whole genome shotgun (WGS) entry which is preliminary data.</text>
</comment>
<dbReference type="RefSeq" id="WP_183512717.1">
    <property type="nucleotide sequence ID" value="NZ_BAABGK010000040.1"/>
</dbReference>